<accession>A0ABP5UF50</accession>
<name>A0ABP5UF50_9ACTN</name>
<sequence>MQRPMESVWDYPRPPRVEPTPRRIVVRHGGRTVADSQRAVRVLETSHPPVYYIPRDDVAAHLEPSRTSTLCEFKGVAGYWDLHVGDAVIQDAAWEYAAPSAGYEVLRGRLAFYPGKVDECTVDGERVVPQSGDFYGGWVTAEIAGPIKGAPGTQGW</sequence>
<dbReference type="InterPro" id="IPR007361">
    <property type="entry name" value="DUF427"/>
</dbReference>
<feature type="domain" description="DUF427" evidence="1">
    <location>
        <begin position="25"/>
        <end position="114"/>
    </location>
</feature>
<dbReference type="PANTHER" id="PTHR43058:SF1">
    <property type="entry name" value="DUF427 DOMAIN-CONTAINING PROTEIN"/>
    <property type="match status" value="1"/>
</dbReference>
<dbReference type="InterPro" id="IPR038694">
    <property type="entry name" value="DUF427_sf"/>
</dbReference>
<dbReference type="Pfam" id="PF04248">
    <property type="entry name" value="NTP_transf_9"/>
    <property type="match status" value="1"/>
</dbReference>
<dbReference type="Proteomes" id="UP001501444">
    <property type="component" value="Unassembled WGS sequence"/>
</dbReference>
<evidence type="ECO:0000259" key="1">
    <source>
        <dbReference type="Pfam" id="PF04248"/>
    </source>
</evidence>
<protein>
    <submittedName>
        <fullName evidence="2">DUF427 domain-containing protein</fullName>
    </submittedName>
</protein>
<dbReference type="PANTHER" id="PTHR43058">
    <property type="entry name" value="SLR0655 PROTEIN"/>
    <property type="match status" value="1"/>
</dbReference>
<comment type="caution">
    <text evidence="2">The sequence shown here is derived from an EMBL/GenBank/DDBJ whole genome shotgun (WGS) entry which is preliminary data.</text>
</comment>
<keyword evidence="3" id="KW-1185">Reference proteome</keyword>
<evidence type="ECO:0000313" key="2">
    <source>
        <dbReference type="EMBL" id="GAA2376980.1"/>
    </source>
</evidence>
<reference evidence="3" key="1">
    <citation type="journal article" date="2019" name="Int. J. Syst. Evol. Microbiol.">
        <title>The Global Catalogue of Microorganisms (GCM) 10K type strain sequencing project: providing services to taxonomists for standard genome sequencing and annotation.</title>
        <authorList>
            <consortium name="The Broad Institute Genomics Platform"/>
            <consortium name="The Broad Institute Genome Sequencing Center for Infectious Disease"/>
            <person name="Wu L."/>
            <person name="Ma J."/>
        </authorList>
    </citation>
    <scope>NUCLEOTIDE SEQUENCE [LARGE SCALE GENOMIC DNA]</scope>
    <source>
        <strain evidence="3">JCM 3272</strain>
    </source>
</reference>
<gene>
    <name evidence="2" type="ORF">GCM10010170_081480</name>
</gene>
<dbReference type="EMBL" id="BAAARV010000081">
    <property type="protein sequence ID" value="GAA2376980.1"/>
    <property type="molecule type" value="Genomic_DNA"/>
</dbReference>
<organism evidence="2 3">
    <name type="scientific">Dactylosporangium salmoneum</name>
    <dbReference type="NCBI Taxonomy" id="53361"/>
    <lineage>
        <taxon>Bacteria</taxon>
        <taxon>Bacillati</taxon>
        <taxon>Actinomycetota</taxon>
        <taxon>Actinomycetes</taxon>
        <taxon>Micromonosporales</taxon>
        <taxon>Micromonosporaceae</taxon>
        <taxon>Dactylosporangium</taxon>
    </lineage>
</organism>
<evidence type="ECO:0000313" key="3">
    <source>
        <dbReference type="Proteomes" id="UP001501444"/>
    </source>
</evidence>
<proteinExistence type="predicted"/>
<dbReference type="Gene3D" id="2.170.150.40">
    <property type="entry name" value="Domain of unknown function (DUF427)"/>
    <property type="match status" value="1"/>
</dbReference>